<dbReference type="Gene3D" id="3.40.50.300">
    <property type="entry name" value="P-loop containing nucleotide triphosphate hydrolases"/>
    <property type="match status" value="2"/>
</dbReference>
<protein>
    <submittedName>
        <fullName evidence="8">AAA family ATPase</fullName>
    </submittedName>
</protein>
<dbReference type="InterPro" id="IPR047187">
    <property type="entry name" value="SF1_C_Upf1"/>
</dbReference>
<dbReference type="InterPro" id="IPR041677">
    <property type="entry name" value="DNA2/NAM7_AAA_11"/>
</dbReference>
<dbReference type="EMBL" id="DWUP01000194">
    <property type="protein sequence ID" value="HJD53729.1"/>
    <property type="molecule type" value="Genomic_DNA"/>
</dbReference>
<evidence type="ECO:0000259" key="7">
    <source>
        <dbReference type="Pfam" id="PF13087"/>
    </source>
</evidence>
<evidence type="ECO:0000313" key="9">
    <source>
        <dbReference type="Proteomes" id="UP000787625"/>
    </source>
</evidence>
<evidence type="ECO:0000256" key="3">
    <source>
        <dbReference type="ARBA" id="ARBA00022801"/>
    </source>
</evidence>
<organism evidence="8 9">
    <name type="scientific">Candidatus Avibacteroides avistercoris</name>
    <dbReference type="NCBI Taxonomy" id="2840690"/>
    <lineage>
        <taxon>Bacteria</taxon>
        <taxon>Pseudomonadati</taxon>
        <taxon>Bacteroidota</taxon>
        <taxon>Bacteroidia</taxon>
        <taxon>Bacteroidales</taxon>
        <taxon>Bacteroidaceae</taxon>
        <taxon>Bacteroidaceae incertae sedis</taxon>
        <taxon>Candidatus Avibacteroides</taxon>
    </lineage>
</organism>
<evidence type="ECO:0000313" key="8">
    <source>
        <dbReference type="EMBL" id="HJD53729.1"/>
    </source>
</evidence>
<dbReference type="Pfam" id="PF13087">
    <property type="entry name" value="AAA_12"/>
    <property type="match status" value="1"/>
</dbReference>
<sequence length="622" mass="69938">MTPEQYLAHLQRLLDTEHESERNEFLTQVQGQSTYERTLRGTCWYPLSIEGGHYNALNQYVVEIVRTGSRDVEHQFDHGKPVSFFADDGMGHTTQTSWSGTVSYVDGDRMGVVIPSEDHMPQLRSMRLPGLQLFFDETPYRLMSSALHKAINASDGRLKEMKELLHGTRQCASRTMAKQSFPWLNRQQEEAVNKIICAKDIAIVHGPPGTGKTTTLVEAICETLHRETQVLVCAQSNMAVDWISRQLVERGVSVMRIGNPTRINGKMLAYTFERRFEEHPDYPLLWQVRRSIRELCASRHGGRDIHSKLSSLRDKATELEVRITSSLFDSAMVISCTLTGAASSLLFGKHFSTLFVDEAGQALEPSCWIPLAHCSRIILSGDHKQLPPTVKSVEAARGGLARTLMEVAVNSHPSCVTMLREQYRMNEEIMTFPSKWFYGGQLTAAPMVAHRKTFELDTPVEWIDTSVAEARERSTSGGTGKMNAAEACATIDTLKSYISKIGSSRIAEDNIDFAIISPYKSQVQLLRRLIKSDPGLRRIRHAITTDTVDGFQGQERDVVIISLVRSNDRGDIGFLTDLRRMNVAMTRARMKLIIVGDVTTLSRHTFFAALYDYVTSLNRDCN</sequence>
<dbReference type="InterPro" id="IPR041679">
    <property type="entry name" value="DNA2/NAM7-like_C"/>
</dbReference>
<dbReference type="SUPFAM" id="SSF52540">
    <property type="entry name" value="P-loop containing nucleoside triphosphate hydrolases"/>
    <property type="match status" value="1"/>
</dbReference>
<dbReference type="GO" id="GO:0016787">
    <property type="term" value="F:hydrolase activity"/>
    <property type="evidence" value="ECO:0007669"/>
    <property type="project" value="UniProtKB-KW"/>
</dbReference>
<dbReference type="InterPro" id="IPR027417">
    <property type="entry name" value="P-loop_NTPase"/>
</dbReference>
<feature type="domain" description="DNA2/NAM7 helicase helicase" evidence="6">
    <location>
        <begin position="184"/>
        <end position="392"/>
    </location>
</feature>
<dbReference type="GO" id="GO:0005694">
    <property type="term" value="C:chromosome"/>
    <property type="evidence" value="ECO:0007669"/>
    <property type="project" value="UniProtKB-ARBA"/>
</dbReference>
<evidence type="ECO:0000259" key="6">
    <source>
        <dbReference type="Pfam" id="PF13086"/>
    </source>
</evidence>
<dbReference type="Pfam" id="PF13086">
    <property type="entry name" value="AAA_11"/>
    <property type="match status" value="1"/>
</dbReference>
<dbReference type="AlphaFoldDB" id="A0A9D2UJW0"/>
<comment type="similarity">
    <text evidence="1">Belongs to the DNA2/NAM7 helicase family.</text>
</comment>
<gene>
    <name evidence="8" type="ORF">IAA93_08415</name>
</gene>
<keyword evidence="3" id="KW-0378">Hydrolase</keyword>
<dbReference type="PANTHER" id="PTHR43788:SF8">
    <property type="entry name" value="DNA-BINDING PROTEIN SMUBP-2"/>
    <property type="match status" value="1"/>
</dbReference>
<reference evidence="8" key="1">
    <citation type="journal article" date="2021" name="PeerJ">
        <title>Extensive microbial diversity within the chicken gut microbiome revealed by metagenomics and culture.</title>
        <authorList>
            <person name="Gilroy R."/>
            <person name="Ravi A."/>
            <person name="Getino M."/>
            <person name="Pursley I."/>
            <person name="Horton D.L."/>
            <person name="Alikhan N.F."/>
            <person name="Baker D."/>
            <person name="Gharbi K."/>
            <person name="Hall N."/>
            <person name="Watson M."/>
            <person name="Adriaenssens E.M."/>
            <person name="Foster-Nyarko E."/>
            <person name="Jarju S."/>
            <person name="Secka A."/>
            <person name="Antonio M."/>
            <person name="Oren A."/>
            <person name="Chaudhuri R.R."/>
            <person name="La Ragione R."/>
            <person name="Hildebrand F."/>
            <person name="Pallen M.J."/>
        </authorList>
    </citation>
    <scope>NUCLEOTIDE SEQUENCE</scope>
    <source>
        <strain evidence="8">MalCec1-1739</strain>
    </source>
</reference>
<evidence type="ECO:0000256" key="5">
    <source>
        <dbReference type="ARBA" id="ARBA00022840"/>
    </source>
</evidence>
<proteinExistence type="inferred from homology"/>
<dbReference type="GO" id="GO:0005524">
    <property type="term" value="F:ATP binding"/>
    <property type="evidence" value="ECO:0007669"/>
    <property type="project" value="UniProtKB-KW"/>
</dbReference>
<evidence type="ECO:0000256" key="4">
    <source>
        <dbReference type="ARBA" id="ARBA00022806"/>
    </source>
</evidence>
<evidence type="ECO:0000256" key="2">
    <source>
        <dbReference type="ARBA" id="ARBA00022741"/>
    </source>
</evidence>
<dbReference type="CDD" id="cd18808">
    <property type="entry name" value="SF1_C_Upf1"/>
    <property type="match status" value="1"/>
</dbReference>
<keyword evidence="2" id="KW-0547">Nucleotide-binding</keyword>
<keyword evidence="5" id="KW-0067">ATP-binding</keyword>
<comment type="caution">
    <text evidence="8">The sequence shown here is derived from an EMBL/GenBank/DDBJ whole genome shotgun (WGS) entry which is preliminary data.</text>
</comment>
<dbReference type="FunFam" id="3.40.50.300:FF:000326">
    <property type="entry name" value="P-loop containing nucleoside triphosphate hydrolase"/>
    <property type="match status" value="1"/>
</dbReference>
<reference evidence="8" key="2">
    <citation type="submission" date="2021-04" db="EMBL/GenBank/DDBJ databases">
        <authorList>
            <person name="Gilroy R."/>
        </authorList>
    </citation>
    <scope>NUCLEOTIDE SEQUENCE</scope>
    <source>
        <strain evidence="8">MalCec1-1739</strain>
    </source>
</reference>
<dbReference type="InterPro" id="IPR050534">
    <property type="entry name" value="Coronavir_polyprotein_1ab"/>
</dbReference>
<name>A0A9D2UJW0_9BACT</name>
<dbReference type="Gene3D" id="2.40.30.270">
    <property type="match status" value="1"/>
</dbReference>
<accession>A0A9D2UJW0</accession>
<dbReference type="GO" id="GO:0043139">
    <property type="term" value="F:5'-3' DNA helicase activity"/>
    <property type="evidence" value="ECO:0007669"/>
    <property type="project" value="TreeGrafter"/>
</dbReference>
<dbReference type="PANTHER" id="PTHR43788">
    <property type="entry name" value="DNA2/NAM7 HELICASE FAMILY MEMBER"/>
    <property type="match status" value="1"/>
</dbReference>
<evidence type="ECO:0000256" key="1">
    <source>
        <dbReference type="ARBA" id="ARBA00007913"/>
    </source>
</evidence>
<dbReference type="Proteomes" id="UP000787625">
    <property type="component" value="Unassembled WGS sequence"/>
</dbReference>
<feature type="domain" description="DNA2/NAM7 helicase-like C-terminal" evidence="7">
    <location>
        <begin position="401"/>
        <end position="598"/>
    </location>
</feature>
<keyword evidence="4" id="KW-0347">Helicase</keyword>